<feature type="region of interest" description="Disordered" evidence="2">
    <location>
        <begin position="186"/>
        <end position="208"/>
    </location>
</feature>
<evidence type="ECO:0000313" key="4">
    <source>
        <dbReference type="EMBL" id="REG34581.1"/>
    </source>
</evidence>
<proteinExistence type="predicted"/>
<dbReference type="EMBL" id="QUMU01000003">
    <property type="protein sequence ID" value="REG34581.1"/>
    <property type="molecule type" value="Genomic_DNA"/>
</dbReference>
<dbReference type="SUPFAM" id="SSF48695">
    <property type="entry name" value="Multiheme cytochromes"/>
    <property type="match status" value="1"/>
</dbReference>
<organism evidence="4 5">
    <name type="scientific">Archangium gephyra</name>
    <dbReference type="NCBI Taxonomy" id="48"/>
    <lineage>
        <taxon>Bacteria</taxon>
        <taxon>Pseudomonadati</taxon>
        <taxon>Myxococcota</taxon>
        <taxon>Myxococcia</taxon>
        <taxon>Myxococcales</taxon>
        <taxon>Cystobacterineae</taxon>
        <taxon>Archangiaceae</taxon>
        <taxon>Archangium</taxon>
    </lineage>
</organism>
<evidence type="ECO:0000259" key="3">
    <source>
        <dbReference type="Pfam" id="PF14522"/>
    </source>
</evidence>
<dbReference type="InterPro" id="IPR029467">
    <property type="entry name" value="Cyt_c7-like"/>
</dbReference>
<dbReference type="PRINTS" id="PR00609">
    <property type="entry name" value="CYTOCHROMEC3"/>
</dbReference>
<dbReference type="Proteomes" id="UP000256345">
    <property type="component" value="Unassembled WGS sequence"/>
</dbReference>
<evidence type="ECO:0000313" key="5">
    <source>
        <dbReference type="Proteomes" id="UP000256345"/>
    </source>
</evidence>
<dbReference type="InterPro" id="IPR002322">
    <property type="entry name" value="Cyt_c_III"/>
</dbReference>
<gene>
    <name evidence="4" type="ORF">ATI61_103487</name>
</gene>
<comment type="caution">
    <text evidence="4">The sequence shown here is derived from an EMBL/GenBank/DDBJ whole genome shotgun (WGS) entry which is preliminary data.</text>
</comment>
<dbReference type="RefSeq" id="WP_116119959.1">
    <property type="nucleotide sequence ID" value="NZ_QUMU01000003.1"/>
</dbReference>
<feature type="domain" description="Cytochrome c7-like" evidence="3">
    <location>
        <begin position="115"/>
        <end position="208"/>
    </location>
</feature>
<sequence>MIDPTRASLLSGVLAALAMGGCDTTPVNNNQNYMPEQPIAFSHAVHAGHYEIDCQYCHVGAEKSRHAGIPHAGVCMNCHTQVKTDSPEIQKLTQAVKLNKPIEWVRVHRLPDHAYFNHANHVTAGLECQKCHGPVQEMVRLEQAEPMTMGWCLDCHRQTQESRAKAPVPPLASGVLMASASGVPTVKAPTPPAPRTLNPPTDCSGCHR</sequence>
<dbReference type="Pfam" id="PF14522">
    <property type="entry name" value="Cytochrome_C7"/>
    <property type="match status" value="1"/>
</dbReference>
<dbReference type="PROSITE" id="PS51257">
    <property type="entry name" value="PROKAR_LIPOPROTEIN"/>
    <property type="match status" value="1"/>
</dbReference>
<dbReference type="PANTHER" id="PTHR39425:SF1">
    <property type="entry name" value="CYTOCHROME C7-LIKE DOMAIN-CONTAINING PROTEIN"/>
    <property type="match status" value="1"/>
</dbReference>
<name>A0ABX9K781_9BACT</name>
<dbReference type="InterPro" id="IPR036280">
    <property type="entry name" value="Multihaem_cyt_sf"/>
</dbReference>
<accession>A0ABX9K781</accession>
<evidence type="ECO:0000256" key="2">
    <source>
        <dbReference type="SAM" id="MobiDB-lite"/>
    </source>
</evidence>
<keyword evidence="1" id="KW-0479">Metal-binding</keyword>
<dbReference type="CDD" id="cd08168">
    <property type="entry name" value="Cytochrom_C3"/>
    <property type="match status" value="1"/>
</dbReference>
<keyword evidence="5" id="KW-1185">Reference proteome</keyword>
<protein>
    <submittedName>
        <fullName evidence="4">Quinol:cytochrome c oxidoreductase pentaheme cytochrome subunit</fullName>
    </submittedName>
</protein>
<dbReference type="PANTHER" id="PTHR39425">
    <property type="entry name" value="LIPOPROTEIN CYTOCHROME C"/>
    <property type="match status" value="1"/>
</dbReference>
<evidence type="ECO:0000256" key="1">
    <source>
        <dbReference type="ARBA" id="ARBA00022723"/>
    </source>
</evidence>
<dbReference type="Gene3D" id="3.90.10.10">
    <property type="entry name" value="Cytochrome C3"/>
    <property type="match status" value="2"/>
</dbReference>
<reference evidence="4 5" key="1">
    <citation type="submission" date="2018-08" db="EMBL/GenBank/DDBJ databases">
        <title>Genomic Encyclopedia of Archaeal and Bacterial Type Strains, Phase II (KMG-II): from individual species to whole genera.</title>
        <authorList>
            <person name="Goeker M."/>
        </authorList>
    </citation>
    <scope>NUCLEOTIDE SEQUENCE [LARGE SCALE GENOMIC DNA]</scope>
    <source>
        <strain evidence="4 5">DSM 2261</strain>
    </source>
</reference>